<dbReference type="Gene3D" id="3.40.50.2000">
    <property type="entry name" value="Glycogen Phosphorylase B"/>
    <property type="match status" value="1"/>
</dbReference>
<keyword evidence="2" id="KW-0808">Transferase</keyword>
<evidence type="ECO:0000313" key="2">
    <source>
        <dbReference type="EMBL" id="MCU6679352.1"/>
    </source>
</evidence>
<dbReference type="InterPro" id="IPR029044">
    <property type="entry name" value="Nucleotide-diphossugar_trans"/>
</dbReference>
<gene>
    <name evidence="2" type="ORF">M8318_16985</name>
</gene>
<feature type="domain" description="Glycosyltransferase 2-like" evidence="1">
    <location>
        <begin position="618"/>
        <end position="795"/>
    </location>
</feature>
<dbReference type="Proteomes" id="UP001062027">
    <property type="component" value="Unassembled WGS sequence"/>
</dbReference>
<dbReference type="Gene3D" id="3.90.550.10">
    <property type="entry name" value="Spore Coat Polysaccharide Biosynthesis Protein SpsA, Chain A"/>
    <property type="match status" value="1"/>
</dbReference>
<evidence type="ECO:0000313" key="3">
    <source>
        <dbReference type="Proteomes" id="UP001062027"/>
    </source>
</evidence>
<dbReference type="CDD" id="cd04186">
    <property type="entry name" value="GT_2_like_c"/>
    <property type="match status" value="1"/>
</dbReference>
<keyword evidence="3" id="KW-1185">Reference proteome</keyword>
<keyword evidence="2" id="KW-0328">Glycosyltransferase</keyword>
<dbReference type="RefSeq" id="WP_262663644.1">
    <property type="nucleotide sequence ID" value="NZ_JAMHKS010000076.1"/>
</dbReference>
<accession>A0ABT2RER7</accession>
<dbReference type="SUPFAM" id="SSF53448">
    <property type="entry name" value="Nucleotide-diphospho-sugar transferases"/>
    <property type="match status" value="2"/>
</dbReference>
<evidence type="ECO:0000259" key="1">
    <source>
        <dbReference type="Pfam" id="PF00535"/>
    </source>
</evidence>
<dbReference type="PANTHER" id="PTHR43179:SF7">
    <property type="entry name" value="RHAMNOSYLTRANSFERASE WBBL"/>
    <property type="match status" value="1"/>
</dbReference>
<protein>
    <submittedName>
        <fullName evidence="2">Glycosyltransferase</fullName>
        <ecNumber evidence="2">2.4.-.-</ecNumber>
    </submittedName>
</protein>
<dbReference type="PANTHER" id="PTHR43179">
    <property type="entry name" value="RHAMNOSYLTRANSFERASE WBBL"/>
    <property type="match status" value="1"/>
</dbReference>
<name>A0ABT2RER7_9ENTR</name>
<dbReference type="EMBL" id="JAMHKS010000076">
    <property type="protein sequence ID" value="MCU6679352.1"/>
    <property type="molecule type" value="Genomic_DNA"/>
</dbReference>
<organism evidence="2 3">
    <name type="scientific">Leclercia tamurae</name>
    <dbReference type="NCBI Taxonomy" id="2926467"/>
    <lineage>
        <taxon>Bacteria</taxon>
        <taxon>Pseudomonadati</taxon>
        <taxon>Pseudomonadota</taxon>
        <taxon>Gammaproteobacteria</taxon>
        <taxon>Enterobacterales</taxon>
        <taxon>Enterobacteriaceae</taxon>
        <taxon>Leclercia</taxon>
    </lineage>
</organism>
<proteinExistence type="predicted"/>
<dbReference type="EC" id="2.4.-.-" evidence="2"/>
<comment type="caution">
    <text evidence="2">The sequence shown here is derived from an EMBL/GenBank/DDBJ whole genome shotgun (WGS) entry which is preliminary data.</text>
</comment>
<reference evidence="2" key="1">
    <citation type="submission" date="2022-05" db="EMBL/GenBank/DDBJ databases">
        <title>Description of a novel species of Leclercia; Leclercia tamurae and the Proposal for a Novel Genus Silvania gen. nov. Containing Two Novel Species Silvania hatchlandensis sp. nov. and Silvania confinis sp. nov. Isolated from the Rhizosphere of Oak.</title>
        <authorList>
            <person name="Maddock D.W."/>
            <person name="Brady C.L."/>
            <person name="Denman S."/>
            <person name="Arnold D."/>
        </authorList>
    </citation>
    <scope>NUCLEOTIDE SEQUENCE</scope>
    <source>
        <strain evidence="2">H6S3</strain>
    </source>
</reference>
<sequence length="1230" mass="138690">MSRVLISIERLAKLDHQTSELLDLIDALLKQGWSVDVNTARILKNAAPALLALQAQPMITLVTDKAGALAETYDVIWIYNGFFSQKLIEKIADSQLVSRIVFRHFFDYADVYIPYGPALENRIAVASLSLSASTTSKLNETGVTQEKMIDFPWTLGDAFAAPDVQVNREGIKNILYVSGELSTEMQEVQQFLEDRGLIVDWLDQHSLSERLTPAFFQQYDVVIASESFVPMAIASSVPVFLSAGGYVEGYLTQSNFTENQNFHFSCANSLARFKPEEWYELLLQGYNNARQWVDSQSHRLRQQWLLSLRLPALLEALPEADMISLSDKEITDLTLHAKTLVADKVKDYSIQQWLKDRKISEARTQALKAFIGSVPGSNDIGVVIVGDDASELHASIDSVLVQSEAAKSVTVLTANRDFSHAGVKIRFCAAAWTHEFNTLVTQSAHQKLMFLPAGIRLLEDALILLAEQQIRHPQQKIWYADEMKIDEYDEHEVLLRPACNVDLVRSFPYMGSVMLFQREFLADIGGFDTSLTLLPGYDALFRCMEHFGPTAIGRVAEVIYSTPSPTIDWLNNKAIQAEHVLVVNAHLRRMNLDAVAEETESSFVKRVRYRWAAQPLVSIIIPTRDHYALLKNCIETLMEKTAWTRYELIIVDNDSICHDTQRFVMQLENLKLSNIKVLLYPGSFNFSAINNFAAQYAQGEVLLFLNNDITITHPDWLDAMLEQALRPEVGMVGARLEYKDGRVQHAGYTVGVKFGVEPSFGPEGANESGYLHYLKATHNVTAVSASCMMIRKEVFIAANGFSEEEFPIYFGDVDLGLKLQQQGYLNVWTPYARVEHMGGASRLMHEKFNVPARPDLGVLSALRAKWGAALHSDTAYHPSLHKMGKLFTLSEGTARFREALPGRPLPVVLANHVNWYGCGNHRVIQPFKAMEENLLLEGGMSLGTSGVMEVAQLQPDIILMELITGNGFPSIIEQYRQVCDAKIVVEYDDYLLNLPIKNGNRAHFPQSIVKNFRRVLETADWVVVSTHALKQAYSEYHPDIRVAQNRLATRQWGHLFSARGTGNKIRVGWAGGGTHAGDLEILRPIIKALEDKVEWVFMGMKPDNVKCEFHPGVPFEMYPEKLSSLNLDLALVPLEINQFNECKSNLRLLEIGTCGVPIIATNIEPYRCGLPVTLVDNRFKDWMNAIMTYINDETLRVTEGDALREQIHRDWYLRDEGLNEWRHGWLSEVK</sequence>
<dbReference type="InterPro" id="IPR001173">
    <property type="entry name" value="Glyco_trans_2-like"/>
</dbReference>
<dbReference type="GO" id="GO:0016757">
    <property type="term" value="F:glycosyltransferase activity"/>
    <property type="evidence" value="ECO:0007669"/>
    <property type="project" value="UniProtKB-KW"/>
</dbReference>
<dbReference type="Pfam" id="PF00535">
    <property type="entry name" value="Glycos_transf_2"/>
    <property type="match status" value="1"/>
</dbReference>
<dbReference type="SUPFAM" id="SSF53756">
    <property type="entry name" value="UDP-Glycosyltransferase/glycogen phosphorylase"/>
    <property type="match status" value="1"/>
</dbReference>